<dbReference type="STRING" id="1220162.K1W925"/>
<keyword evidence="6" id="KW-1185">Reference proteome</keyword>
<evidence type="ECO:0000259" key="4">
    <source>
        <dbReference type="Pfam" id="PF10342"/>
    </source>
</evidence>
<reference evidence="5 6" key="1">
    <citation type="journal article" date="2012" name="Eukaryot. Cell">
        <title>Genome sequence of the Trichosporon asahii environmental strain CBS 8904.</title>
        <authorList>
            <person name="Yang R.Y."/>
            <person name="Li H.T."/>
            <person name="Zhu H."/>
            <person name="Zhou G.P."/>
            <person name="Wang M."/>
            <person name="Wang L."/>
        </authorList>
    </citation>
    <scope>NUCLEOTIDE SEQUENCE [LARGE SCALE GENOMIC DNA]</scope>
    <source>
        <strain evidence="5 6">CBS 8904</strain>
    </source>
</reference>
<dbReference type="EMBL" id="AMBO01000138">
    <property type="protein sequence ID" value="EKD05328.1"/>
    <property type="molecule type" value="Genomic_DNA"/>
</dbReference>
<dbReference type="InterPro" id="IPR018466">
    <property type="entry name" value="Kre9/Knh1-like_N"/>
</dbReference>
<dbReference type="InParanoid" id="K1W925"/>
<dbReference type="AlphaFoldDB" id="K1W925"/>
<dbReference type="PANTHER" id="PTHR40633">
    <property type="entry name" value="MATRIX PROTEIN, PUTATIVE (AFU_ORTHOLOGUE AFUA_8G05410)-RELATED"/>
    <property type="match status" value="1"/>
</dbReference>
<dbReference type="Pfam" id="PF10342">
    <property type="entry name" value="Kre9_KNH"/>
    <property type="match status" value="1"/>
</dbReference>
<feature type="signal peptide" evidence="3">
    <location>
        <begin position="1"/>
        <end position="18"/>
    </location>
</feature>
<name>K1W925_TRIAC</name>
<evidence type="ECO:0000256" key="2">
    <source>
        <dbReference type="SAM" id="MobiDB-lite"/>
    </source>
</evidence>
<feature type="chain" id="PRO_5003854277" description="Yeast cell wall synthesis Kre9/Knh1-like N-terminal domain-containing protein" evidence="3">
    <location>
        <begin position="19"/>
        <end position="317"/>
    </location>
</feature>
<feature type="compositionally biased region" description="Low complexity" evidence="2">
    <location>
        <begin position="45"/>
        <end position="76"/>
    </location>
</feature>
<evidence type="ECO:0000256" key="3">
    <source>
        <dbReference type="SAM" id="SignalP"/>
    </source>
</evidence>
<dbReference type="PANTHER" id="PTHR40633:SF1">
    <property type="entry name" value="GPI ANCHORED SERINE-THREONINE RICH PROTEIN (AFU_ORTHOLOGUE AFUA_1G03630)"/>
    <property type="match status" value="1"/>
</dbReference>
<protein>
    <recommendedName>
        <fullName evidence="4">Yeast cell wall synthesis Kre9/Knh1-like N-terminal domain-containing protein</fullName>
    </recommendedName>
</protein>
<proteinExistence type="predicted"/>
<organism evidence="5 6">
    <name type="scientific">Trichosporon asahii var. asahii (strain CBS 8904)</name>
    <name type="common">Yeast</name>
    <dbReference type="NCBI Taxonomy" id="1220162"/>
    <lineage>
        <taxon>Eukaryota</taxon>
        <taxon>Fungi</taxon>
        <taxon>Dikarya</taxon>
        <taxon>Basidiomycota</taxon>
        <taxon>Agaricomycotina</taxon>
        <taxon>Tremellomycetes</taxon>
        <taxon>Trichosporonales</taxon>
        <taxon>Trichosporonaceae</taxon>
        <taxon>Trichosporon</taxon>
    </lineage>
</organism>
<gene>
    <name evidence="5" type="ORF">A1Q2_00391</name>
</gene>
<evidence type="ECO:0000313" key="6">
    <source>
        <dbReference type="Proteomes" id="UP000006757"/>
    </source>
</evidence>
<dbReference type="OMA" id="IYFFQFT"/>
<accession>K1W925</accession>
<dbReference type="HOGENOM" id="CLU_877696_0_0_1"/>
<feature type="region of interest" description="Disordered" evidence="2">
    <location>
        <begin position="192"/>
        <end position="211"/>
    </location>
</feature>
<sequence length="317" mass="31036">MLVKSLLPVFLLAARVYSQDAAAEDTAPAVSEGADTPSSEGEAVPSPAGDSAPEAEPSAPSSGSGSGSSSSSASAEVGVTPNEPSGRTVAKVGDKIKIQWDAGATWTNMTIQLKTGANQVMKGLTVVAEGVDATKSNAYEWTVPDVNPYSQIYFFELLVPVPYLAIDMPELTASTNNGPDLQPATWTTRFTIASPNGETTPPPKTETAGSSLIGWGIGALATGAPAPGVAGGASATPTGPSRLGASGSATPDAAVNAGVSANDASATGSASGSGSASKKDATATTKPSGSASPAPSSGAGKLVPGAVLALAAVAFFA</sequence>
<comment type="caution">
    <text evidence="5">The sequence shown here is derived from an EMBL/GenBank/DDBJ whole genome shotgun (WGS) entry which is preliminary data.</text>
</comment>
<feature type="region of interest" description="Disordered" evidence="2">
    <location>
        <begin position="262"/>
        <end position="299"/>
    </location>
</feature>
<dbReference type="eggNOG" id="ENOG502S56Q">
    <property type="taxonomic scope" value="Eukaryota"/>
</dbReference>
<dbReference type="Proteomes" id="UP000006757">
    <property type="component" value="Unassembled WGS sequence"/>
</dbReference>
<keyword evidence="1 3" id="KW-0732">Signal</keyword>
<evidence type="ECO:0000313" key="5">
    <source>
        <dbReference type="EMBL" id="EKD05328.1"/>
    </source>
</evidence>
<feature type="region of interest" description="Disordered" evidence="2">
    <location>
        <begin position="228"/>
        <end position="250"/>
    </location>
</feature>
<feature type="domain" description="Yeast cell wall synthesis Kre9/Knh1-like N-terminal" evidence="4">
    <location>
        <begin position="84"/>
        <end position="157"/>
    </location>
</feature>
<dbReference type="InterPro" id="IPR052982">
    <property type="entry name" value="SRP1/TIP1-like"/>
</dbReference>
<feature type="region of interest" description="Disordered" evidence="2">
    <location>
        <begin position="21"/>
        <end position="90"/>
    </location>
</feature>
<dbReference type="OrthoDB" id="2432613at2759"/>
<feature type="compositionally biased region" description="Low complexity" evidence="2">
    <location>
        <begin position="228"/>
        <end position="240"/>
    </location>
</feature>
<evidence type="ECO:0000256" key="1">
    <source>
        <dbReference type="ARBA" id="ARBA00022729"/>
    </source>
</evidence>